<gene>
    <name evidence="10" type="primary">B2M</name>
</gene>
<evidence type="ECO:0000256" key="5">
    <source>
        <dbReference type="ARBA" id="ARBA00022525"/>
    </source>
</evidence>
<dbReference type="GO" id="GO:0010038">
    <property type="term" value="P:response to metal ion"/>
    <property type="evidence" value="ECO:0007669"/>
    <property type="project" value="UniProtKB-ARBA"/>
</dbReference>
<dbReference type="SUPFAM" id="SSF48726">
    <property type="entry name" value="Immunoglobulin"/>
    <property type="match status" value="1"/>
</dbReference>
<keyword evidence="7" id="KW-0393">Immunoglobulin domain</keyword>
<organism evidence="10 11">
    <name type="scientific">Suricata suricatta</name>
    <name type="common">Meerkat</name>
    <dbReference type="NCBI Taxonomy" id="37032"/>
    <lineage>
        <taxon>Eukaryota</taxon>
        <taxon>Metazoa</taxon>
        <taxon>Chordata</taxon>
        <taxon>Craniata</taxon>
        <taxon>Vertebrata</taxon>
        <taxon>Euteleostomi</taxon>
        <taxon>Mammalia</taxon>
        <taxon>Eutheria</taxon>
        <taxon>Laurasiatheria</taxon>
        <taxon>Carnivora</taxon>
        <taxon>Feliformia</taxon>
        <taxon>Herpestidae</taxon>
        <taxon>Suricata</taxon>
    </lineage>
</organism>
<evidence type="ECO:0000259" key="9">
    <source>
        <dbReference type="PROSITE" id="PS50835"/>
    </source>
</evidence>
<evidence type="ECO:0000313" key="10">
    <source>
        <dbReference type="Ensembl" id="ENSSSUP00005008030.1"/>
    </source>
</evidence>
<evidence type="ECO:0000256" key="2">
    <source>
        <dbReference type="ARBA" id="ARBA00009564"/>
    </source>
</evidence>
<proteinExistence type="inferred from homology"/>
<reference evidence="10" key="3">
    <citation type="submission" date="2025-09" db="UniProtKB">
        <authorList>
            <consortium name="Ensembl"/>
        </authorList>
    </citation>
    <scope>IDENTIFICATION</scope>
</reference>
<feature type="chain" id="PRO_5025411015" description="Beta-2-microglobulin" evidence="8">
    <location>
        <begin position="21"/>
        <end position="128"/>
    </location>
</feature>
<evidence type="ECO:0000256" key="6">
    <source>
        <dbReference type="ARBA" id="ARBA00022859"/>
    </source>
</evidence>
<evidence type="ECO:0000313" key="11">
    <source>
        <dbReference type="Proteomes" id="UP000472268"/>
    </source>
</evidence>
<feature type="domain" description="Ig-like" evidence="9">
    <location>
        <begin position="25"/>
        <end position="111"/>
    </location>
</feature>
<dbReference type="InterPro" id="IPR003006">
    <property type="entry name" value="Ig/MHC_CS"/>
</dbReference>
<dbReference type="GO" id="GO:0006955">
    <property type="term" value="P:immune response"/>
    <property type="evidence" value="ECO:0007669"/>
    <property type="project" value="InterPro"/>
</dbReference>
<evidence type="ECO:0000256" key="8">
    <source>
        <dbReference type="SAM" id="SignalP"/>
    </source>
</evidence>
<dbReference type="PROSITE" id="PS00290">
    <property type="entry name" value="IG_MHC"/>
    <property type="match status" value="1"/>
</dbReference>
<dbReference type="GO" id="GO:0005576">
    <property type="term" value="C:extracellular region"/>
    <property type="evidence" value="ECO:0007669"/>
    <property type="project" value="UniProtKB-SubCell"/>
</dbReference>
<accession>A0A673TEX7</accession>
<name>A0A673TEX7_SURSU</name>
<dbReference type="InterPro" id="IPR036179">
    <property type="entry name" value="Ig-like_dom_sf"/>
</dbReference>
<evidence type="ECO:0000256" key="1">
    <source>
        <dbReference type="ARBA" id="ARBA00004613"/>
    </source>
</evidence>
<evidence type="ECO:0000256" key="7">
    <source>
        <dbReference type="ARBA" id="ARBA00023319"/>
    </source>
</evidence>
<protein>
    <recommendedName>
        <fullName evidence="3">Beta-2-microglobulin</fullName>
    </recommendedName>
</protein>
<reference evidence="10" key="2">
    <citation type="submission" date="2025-08" db="UniProtKB">
        <authorList>
            <consortium name="Ensembl"/>
        </authorList>
    </citation>
    <scope>IDENTIFICATION</scope>
</reference>
<dbReference type="Pfam" id="PF07654">
    <property type="entry name" value="C1-set"/>
    <property type="match status" value="1"/>
</dbReference>
<dbReference type="Gene3D" id="2.60.40.10">
    <property type="entry name" value="Immunoglobulins"/>
    <property type="match status" value="1"/>
</dbReference>
<dbReference type="OMA" id="EDVFSCR"/>
<sequence>MARSAVVVLLGLLCLSHLDAIQHSPKVQVYSRHPAENGKPNFLNCYVSGFHPPQIDISLLKNGEKIKAEQTDLSFNRDWTFYLLVHTEFTPTVEDKYSCQVNHTTLSEPMVVLWGLKMVRLNWTNPQS</sequence>
<keyword evidence="5" id="KW-0964">Secreted</keyword>
<dbReference type="PANTHER" id="PTHR19944:SF62">
    <property type="entry name" value="BETA-2-MICROGLOBULIN"/>
    <property type="match status" value="1"/>
</dbReference>
<dbReference type="CDD" id="cd05770">
    <property type="entry name" value="IgC1_beta2m"/>
    <property type="match status" value="1"/>
</dbReference>
<dbReference type="AlphaFoldDB" id="A0A673TEX7"/>
<dbReference type="InterPro" id="IPR013783">
    <property type="entry name" value="Ig-like_fold"/>
</dbReference>
<comment type="similarity">
    <text evidence="2">Belongs to the beta-2-microglobulin family.</text>
</comment>
<dbReference type="InterPro" id="IPR015707">
    <property type="entry name" value="B2Microglobulin"/>
</dbReference>
<evidence type="ECO:0000256" key="4">
    <source>
        <dbReference type="ARBA" id="ARBA00022451"/>
    </source>
</evidence>
<evidence type="ECO:0000256" key="3">
    <source>
        <dbReference type="ARBA" id="ARBA00018767"/>
    </source>
</evidence>
<dbReference type="InterPro" id="IPR007110">
    <property type="entry name" value="Ig-like_dom"/>
</dbReference>
<keyword evidence="4" id="KW-0490">MHC I</keyword>
<dbReference type="InterPro" id="IPR050160">
    <property type="entry name" value="MHC/Immunoglobulin"/>
</dbReference>
<dbReference type="PANTHER" id="PTHR19944">
    <property type="entry name" value="MHC CLASS II-RELATED"/>
    <property type="match status" value="1"/>
</dbReference>
<reference evidence="10 11" key="1">
    <citation type="submission" date="2019-05" db="EMBL/GenBank/DDBJ databases">
        <title>A Chromosome-scale Meerkat (S. suricatta) Genome Assembly.</title>
        <authorList>
            <person name="Dudchenko O."/>
            <person name="Lieberman Aiden E."/>
            <person name="Tung J."/>
            <person name="Barreiro L.B."/>
            <person name="Clutton-Brock T.H."/>
        </authorList>
    </citation>
    <scope>NUCLEOTIDE SEQUENCE [LARGE SCALE GENOMIC DNA]</scope>
</reference>
<keyword evidence="6" id="KW-0391">Immunity</keyword>
<dbReference type="GO" id="GO:0042612">
    <property type="term" value="C:MHC class I protein complex"/>
    <property type="evidence" value="ECO:0007669"/>
    <property type="project" value="UniProtKB-KW"/>
</dbReference>
<dbReference type="Proteomes" id="UP000472268">
    <property type="component" value="Chromosome 9"/>
</dbReference>
<dbReference type="GO" id="GO:0002474">
    <property type="term" value="P:antigen processing and presentation of peptide antigen via MHC class I"/>
    <property type="evidence" value="ECO:0007669"/>
    <property type="project" value="UniProtKB-KW"/>
</dbReference>
<keyword evidence="11" id="KW-1185">Reference proteome</keyword>
<dbReference type="Ensembl" id="ENSSSUT00005009256.1">
    <property type="protein sequence ID" value="ENSSSUP00005008030.1"/>
    <property type="gene ID" value="ENSSSUG00005005194.1"/>
</dbReference>
<keyword evidence="8" id="KW-0732">Signal</keyword>
<dbReference type="FunFam" id="2.60.40.10:FF:001005">
    <property type="entry name" value="Beta-2-microglobulin"/>
    <property type="match status" value="1"/>
</dbReference>
<dbReference type="InterPro" id="IPR003597">
    <property type="entry name" value="Ig_C1-set"/>
</dbReference>
<feature type="signal peptide" evidence="8">
    <location>
        <begin position="1"/>
        <end position="20"/>
    </location>
</feature>
<dbReference type="SMART" id="SM00407">
    <property type="entry name" value="IGc1"/>
    <property type="match status" value="1"/>
</dbReference>
<dbReference type="PROSITE" id="PS50835">
    <property type="entry name" value="IG_LIKE"/>
    <property type="match status" value="1"/>
</dbReference>
<comment type="subcellular location">
    <subcellularLocation>
        <location evidence="1">Secreted</location>
    </subcellularLocation>
</comment>